<organism evidence="2 3">
    <name type="scientific">Candidatus Woesebacteria bacterium GW2011_GWB1_38_5b</name>
    <dbReference type="NCBI Taxonomy" id="1618569"/>
    <lineage>
        <taxon>Bacteria</taxon>
        <taxon>Candidatus Woeseibacteriota</taxon>
    </lineage>
</organism>
<evidence type="ECO:0000313" key="3">
    <source>
        <dbReference type="Proteomes" id="UP000034181"/>
    </source>
</evidence>
<dbReference type="EMBL" id="LBUZ01000055">
    <property type="protein sequence ID" value="KKQ73710.1"/>
    <property type="molecule type" value="Genomic_DNA"/>
</dbReference>
<evidence type="ECO:0000313" key="2">
    <source>
        <dbReference type="EMBL" id="KKQ73710.1"/>
    </source>
</evidence>
<name>A0A0G0KE05_9BACT</name>
<gene>
    <name evidence="2" type="ORF">US96_C0055G0009</name>
</gene>
<protein>
    <submittedName>
        <fullName evidence="2">Uncharacterized protein</fullName>
    </submittedName>
</protein>
<feature type="region of interest" description="Disordered" evidence="1">
    <location>
        <begin position="1"/>
        <end position="20"/>
    </location>
</feature>
<dbReference type="Proteomes" id="UP000034181">
    <property type="component" value="Unassembled WGS sequence"/>
</dbReference>
<dbReference type="AlphaFoldDB" id="A0A0G0KE05"/>
<proteinExistence type="predicted"/>
<accession>A0A0G0KE05</accession>
<evidence type="ECO:0000256" key="1">
    <source>
        <dbReference type="SAM" id="MobiDB-lite"/>
    </source>
</evidence>
<comment type="caution">
    <text evidence="2">The sequence shown here is derived from an EMBL/GenBank/DDBJ whole genome shotgun (WGS) entry which is preliminary data.</text>
</comment>
<sequence>MDGGNGNQPVAQSAPEGPKKDMGQIQVLHEARMASGNLGGRPTVMTEEVLVKLKEAFMFDATDKEACIWAGIGEASLYRYQAENSEFREQKEAWKQNPVLKAKVTIYNNLNNVDIAKWYLERKAKNEFGTRQEITGSAGTDFLVPLIKRLDKTDYTQVAEEAKKAMEAMKPTTPT</sequence>
<reference evidence="2 3" key="1">
    <citation type="journal article" date="2015" name="Nature">
        <title>rRNA introns, odd ribosomes, and small enigmatic genomes across a large radiation of phyla.</title>
        <authorList>
            <person name="Brown C.T."/>
            <person name="Hug L.A."/>
            <person name="Thomas B.C."/>
            <person name="Sharon I."/>
            <person name="Castelle C.J."/>
            <person name="Singh A."/>
            <person name="Wilkins M.J."/>
            <person name="Williams K.H."/>
            <person name="Banfield J.F."/>
        </authorList>
    </citation>
    <scope>NUCLEOTIDE SEQUENCE [LARGE SCALE GENOMIC DNA]</scope>
</reference>